<accession>A0A1I3X0H5</accession>
<evidence type="ECO:0000256" key="6">
    <source>
        <dbReference type="ARBA" id="ARBA00034221"/>
    </source>
</evidence>
<proteinExistence type="inferred from homology"/>
<dbReference type="GO" id="GO:0046872">
    <property type="term" value="F:metal ion binding"/>
    <property type="evidence" value="ECO:0007669"/>
    <property type="project" value="UniProtKB-KW"/>
</dbReference>
<dbReference type="PANTHER" id="PTHR42978">
    <property type="entry name" value="QUORUM-QUENCHING LACTONASE YTNP-RELATED-RELATED"/>
    <property type="match status" value="1"/>
</dbReference>
<dbReference type="Gene3D" id="3.60.15.10">
    <property type="entry name" value="Ribonuclease Z/Hydroxyacylglutathione hydrolase-like"/>
    <property type="match status" value="1"/>
</dbReference>
<comment type="similarity">
    <text evidence="2">Belongs to the metallo-beta-lactamase superfamily.</text>
</comment>
<reference evidence="11" key="1">
    <citation type="submission" date="2016-10" db="EMBL/GenBank/DDBJ databases">
        <authorList>
            <person name="Varghese N."/>
            <person name="Submissions S."/>
        </authorList>
    </citation>
    <scope>NUCLEOTIDE SEQUENCE [LARGE SCALE GENOMIC DNA]</scope>
    <source>
        <strain evidence="11">OK042</strain>
    </source>
</reference>
<dbReference type="STRING" id="1884381.SAMN05518846_1094"/>
<evidence type="ECO:0000256" key="4">
    <source>
        <dbReference type="ARBA" id="ARBA00022801"/>
    </source>
</evidence>
<keyword evidence="3" id="KW-0479">Metal-binding</keyword>
<dbReference type="PANTHER" id="PTHR42978:SF2">
    <property type="entry name" value="102 KBASES UNSTABLE REGION: FROM 1 TO 119443"/>
    <property type="match status" value="1"/>
</dbReference>
<dbReference type="Pfam" id="PF00753">
    <property type="entry name" value="Lactamase_B"/>
    <property type="match status" value="1"/>
</dbReference>
<dbReference type="SUPFAM" id="SSF56281">
    <property type="entry name" value="Metallo-hydrolase/oxidoreductase"/>
    <property type="match status" value="1"/>
</dbReference>
<organism evidence="10 11">
    <name type="scientific">Brevibacillus centrosporus</name>
    <dbReference type="NCBI Taxonomy" id="54910"/>
    <lineage>
        <taxon>Bacteria</taxon>
        <taxon>Bacillati</taxon>
        <taxon>Bacillota</taxon>
        <taxon>Bacilli</taxon>
        <taxon>Bacillales</taxon>
        <taxon>Paenibacillaceae</taxon>
        <taxon>Brevibacillus</taxon>
    </lineage>
</organism>
<feature type="domain" description="Metallo-beta-lactamase" evidence="9">
    <location>
        <begin position="32"/>
        <end position="267"/>
    </location>
</feature>
<evidence type="ECO:0000256" key="8">
    <source>
        <dbReference type="ARBA" id="ARBA00048505"/>
    </source>
</evidence>
<gene>
    <name evidence="10" type="ORF">SAMN05518846_1094</name>
</gene>
<evidence type="ECO:0000256" key="1">
    <source>
        <dbReference type="ARBA" id="ARBA00001947"/>
    </source>
</evidence>
<comment type="cofactor">
    <cofactor evidence="1">
        <name>Zn(2+)</name>
        <dbReference type="ChEBI" id="CHEBI:29105"/>
    </cofactor>
</comment>
<evidence type="ECO:0000256" key="7">
    <source>
        <dbReference type="ARBA" id="ARBA00034301"/>
    </source>
</evidence>
<dbReference type="Proteomes" id="UP000198915">
    <property type="component" value="Unassembled WGS sequence"/>
</dbReference>
<keyword evidence="4" id="KW-0378">Hydrolase</keyword>
<dbReference type="EMBL" id="FORT01000009">
    <property type="protein sequence ID" value="SFK13113.1"/>
    <property type="molecule type" value="Genomic_DNA"/>
</dbReference>
<name>A0A1I3X0H5_9BACL</name>
<evidence type="ECO:0000313" key="11">
    <source>
        <dbReference type="Proteomes" id="UP000198915"/>
    </source>
</evidence>
<keyword evidence="5" id="KW-0862">Zinc</keyword>
<evidence type="ECO:0000259" key="9">
    <source>
        <dbReference type="SMART" id="SM00849"/>
    </source>
</evidence>
<sequence length="283" mass="31846">MNVKLTLLDTGYCRQLEMFSIKGGRLKSIDFHAIAALIEHPVHGLYLFDTGYSPRFFEATRLFPYALYQKITPVVTTPQQSIKAQLSAHGIEAQRISGVLLSHFHADHIGGLQDFPGAKLFCFSAAYEHIKGKRGLSALREGYLPDLLPSDFEKRVTFVDHGVPKALSQTYQPFSQAYDFFGDGSMLLVDLSGHAIGQFGLFLRDQEQGDVLLCADAAWSSTAYRQNLLPHALAQFIMGDIRSYRENLKRLHELSVHWPSLKILPTHCAEVWQMSQGVFAWRS</sequence>
<comment type="catalytic activity">
    <reaction evidence="6">
        <text>3',5'-cyclic CMP + H2O = CMP + H(+)</text>
        <dbReference type="Rhea" id="RHEA:72675"/>
        <dbReference type="ChEBI" id="CHEBI:15377"/>
        <dbReference type="ChEBI" id="CHEBI:15378"/>
        <dbReference type="ChEBI" id="CHEBI:58003"/>
        <dbReference type="ChEBI" id="CHEBI:60377"/>
    </reaction>
    <physiologicalReaction direction="left-to-right" evidence="6">
        <dbReference type="Rhea" id="RHEA:72676"/>
    </physiologicalReaction>
</comment>
<comment type="catalytic activity">
    <reaction evidence="8">
        <text>3',5'-cyclic UMP + H2O = UMP + H(+)</text>
        <dbReference type="Rhea" id="RHEA:70575"/>
        <dbReference type="ChEBI" id="CHEBI:15377"/>
        <dbReference type="ChEBI" id="CHEBI:15378"/>
        <dbReference type="ChEBI" id="CHEBI:57865"/>
        <dbReference type="ChEBI" id="CHEBI:184387"/>
    </reaction>
    <physiologicalReaction direction="left-to-right" evidence="8">
        <dbReference type="Rhea" id="RHEA:70576"/>
    </physiologicalReaction>
</comment>
<dbReference type="CDD" id="cd07730">
    <property type="entry name" value="metallo-hydrolase-like_MBL-fold"/>
    <property type="match status" value="1"/>
</dbReference>
<dbReference type="RefSeq" id="WP_092269771.1">
    <property type="nucleotide sequence ID" value="NZ_BJOE01000002.1"/>
</dbReference>
<evidence type="ECO:0000256" key="3">
    <source>
        <dbReference type="ARBA" id="ARBA00022723"/>
    </source>
</evidence>
<dbReference type="InterPro" id="IPR036866">
    <property type="entry name" value="RibonucZ/Hydroxyglut_hydro"/>
</dbReference>
<dbReference type="GO" id="GO:0016787">
    <property type="term" value="F:hydrolase activity"/>
    <property type="evidence" value="ECO:0007669"/>
    <property type="project" value="UniProtKB-KW"/>
</dbReference>
<dbReference type="SMART" id="SM00849">
    <property type="entry name" value="Lactamase_B"/>
    <property type="match status" value="1"/>
</dbReference>
<keyword evidence="11" id="KW-1185">Reference proteome</keyword>
<dbReference type="InterPro" id="IPR051013">
    <property type="entry name" value="MBL_superfamily_lactonases"/>
</dbReference>
<evidence type="ECO:0000256" key="5">
    <source>
        <dbReference type="ARBA" id="ARBA00022833"/>
    </source>
</evidence>
<evidence type="ECO:0000256" key="2">
    <source>
        <dbReference type="ARBA" id="ARBA00007749"/>
    </source>
</evidence>
<evidence type="ECO:0000313" key="10">
    <source>
        <dbReference type="EMBL" id="SFK13113.1"/>
    </source>
</evidence>
<dbReference type="AlphaFoldDB" id="A0A1I3X0H5"/>
<protein>
    <submittedName>
        <fullName evidence="10">Metallo-beta-lactamase superfamily protein</fullName>
    </submittedName>
</protein>
<comment type="function">
    <text evidence="7">Counteracts the endogenous Pycsar antiviral defense system. Phosphodiesterase that enables metal-dependent hydrolysis of host cyclic nucleotide Pycsar defense signals such as cCMP and cUMP.</text>
</comment>
<dbReference type="InterPro" id="IPR001279">
    <property type="entry name" value="Metallo-B-lactamas"/>
</dbReference>